<name>A0AAV4T160_CAEEX</name>
<keyword evidence="1" id="KW-1133">Transmembrane helix</keyword>
<sequence length="77" mass="8713">MFFSVSAVAEIEIEKNSTMKHRGFPELGIDEIRSSGWLDGRKEIAFLAPLLFSVFLFSWCLHFTIPCLTSLECRSGV</sequence>
<feature type="transmembrane region" description="Helical" evidence="1">
    <location>
        <begin position="44"/>
        <end position="65"/>
    </location>
</feature>
<comment type="caution">
    <text evidence="2">The sequence shown here is derived from an EMBL/GenBank/DDBJ whole genome shotgun (WGS) entry which is preliminary data.</text>
</comment>
<keyword evidence="1" id="KW-0472">Membrane</keyword>
<evidence type="ECO:0000256" key="1">
    <source>
        <dbReference type="SAM" id="Phobius"/>
    </source>
</evidence>
<organism evidence="2 3">
    <name type="scientific">Caerostris extrusa</name>
    <name type="common">Bark spider</name>
    <name type="synonym">Caerostris bankana</name>
    <dbReference type="NCBI Taxonomy" id="172846"/>
    <lineage>
        <taxon>Eukaryota</taxon>
        <taxon>Metazoa</taxon>
        <taxon>Ecdysozoa</taxon>
        <taxon>Arthropoda</taxon>
        <taxon>Chelicerata</taxon>
        <taxon>Arachnida</taxon>
        <taxon>Araneae</taxon>
        <taxon>Araneomorphae</taxon>
        <taxon>Entelegynae</taxon>
        <taxon>Araneoidea</taxon>
        <taxon>Araneidae</taxon>
        <taxon>Caerostris</taxon>
    </lineage>
</organism>
<keyword evidence="3" id="KW-1185">Reference proteome</keyword>
<protein>
    <submittedName>
        <fullName evidence="2">Uncharacterized protein</fullName>
    </submittedName>
</protein>
<evidence type="ECO:0000313" key="2">
    <source>
        <dbReference type="EMBL" id="GIY40035.1"/>
    </source>
</evidence>
<dbReference type="EMBL" id="BPLR01010549">
    <property type="protein sequence ID" value="GIY40035.1"/>
    <property type="molecule type" value="Genomic_DNA"/>
</dbReference>
<evidence type="ECO:0000313" key="3">
    <source>
        <dbReference type="Proteomes" id="UP001054945"/>
    </source>
</evidence>
<proteinExistence type="predicted"/>
<accession>A0AAV4T160</accession>
<keyword evidence="1" id="KW-0812">Transmembrane</keyword>
<reference evidence="2 3" key="1">
    <citation type="submission" date="2021-06" db="EMBL/GenBank/DDBJ databases">
        <title>Caerostris extrusa draft genome.</title>
        <authorList>
            <person name="Kono N."/>
            <person name="Arakawa K."/>
        </authorList>
    </citation>
    <scope>NUCLEOTIDE SEQUENCE [LARGE SCALE GENOMIC DNA]</scope>
</reference>
<dbReference type="Proteomes" id="UP001054945">
    <property type="component" value="Unassembled WGS sequence"/>
</dbReference>
<gene>
    <name evidence="2" type="ORF">CEXT_326861</name>
</gene>
<dbReference type="AlphaFoldDB" id="A0AAV4T160"/>